<evidence type="ECO:0000313" key="3">
    <source>
        <dbReference type="EMBL" id="KAG0564731.1"/>
    </source>
</evidence>
<evidence type="ECO:0000259" key="1">
    <source>
        <dbReference type="Pfam" id="PF18511"/>
    </source>
</evidence>
<dbReference type="Pfam" id="PF18511">
    <property type="entry name" value="F-box_5"/>
    <property type="match status" value="1"/>
</dbReference>
<dbReference type="InterPro" id="IPR032675">
    <property type="entry name" value="LRR_dom_sf"/>
</dbReference>
<dbReference type="FunFam" id="1.20.1280.50:FF:000023">
    <property type="entry name" value="F-box/LRR-repeat protein 4"/>
    <property type="match status" value="1"/>
</dbReference>
<evidence type="ECO:0008006" key="5">
    <source>
        <dbReference type="Google" id="ProtNLM"/>
    </source>
</evidence>
<dbReference type="FunFam" id="3.80.10.10:FF:000124">
    <property type="entry name" value="Coronatine-insensitive protein 1"/>
    <property type="match status" value="1"/>
</dbReference>
<protein>
    <recommendedName>
        <fullName evidence="5">F-box domain-containing protein</fullName>
    </recommendedName>
</protein>
<dbReference type="InterPro" id="IPR001611">
    <property type="entry name" value="Leu-rich_rpt"/>
</dbReference>
<dbReference type="PANTHER" id="PTHR16134:SF148">
    <property type="entry name" value="S-PHASE KINASE-ASSOCIATED PROTEIN 2, ISOFORM A"/>
    <property type="match status" value="1"/>
</dbReference>
<reference evidence="3" key="1">
    <citation type="submission" date="2020-06" db="EMBL/GenBank/DDBJ databases">
        <title>WGS assembly of Ceratodon purpureus strain R40.</title>
        <authorList>
            <person name="Carey S.B."/>
            <person name="Jenkins J."/>
            <person name="Shu S."/>
            <person name="Lovell J.T."/>
            <person name="Sreedasyam A."/>
            <person name="Maumus F."/>
            <person name="Tiley G.P."/>
            <person name="Fernandez-Pozo N."/>
            <person name="Barry K."/>
            <person name="Chen C."/>
            <person name="Wang M."/>
            <person name="Lipzen A."/>
            <person name="Daum C."/>
            <person name="Saski C.A."/>
            <person name="Payton A.C."/>
            <person name="Mcbreen J.C."/>
            <person name="Conrad R.E."/>
            <person name="Kollar L.M."/>
            <person name="Olsson S."/>
            <person name="Huttunen S."/>
            <person name="Landis J.B."/>
            <person name="Wickett N.J."/>
            <person name="Johnson M.G."/>
            <person name="Rensing S.A."/>
            <person name="Grimwood J."/>
            <person name="Schmutz J."/>
            <person name="Mcdaniel S.F."/>
        </authorList>
    </citation>
    <scope>NUCLEOTIDE SEQUENCE</scope>
    <source>
        <strain evidence="3">R40</strain>
    </source>
</reference>
<dbReference type="CDD" id="cd22159">
    <property type="entry name" value="F-box_AtTIR1-like"/>
    <property type="match status" value="1"/>
</dbReference>
<dbReference type="Gene3D" id="1.20.1280.50">
    <property type="match status" value="1"/>
</dbReference>
<comment type="caution">
    <text evidence="3">The sequence shown here is derived from an EMBL/GenBank/DDBJ whole genome shotgun (WGS) entry which is preliminary data.</text>
</comment>
<evidence type="ECO:0000313" key="4">
    <source>
        <dbReference type="Proteomes" id="UP000822688"/>
    </source>
</evidence>
<organism evidence="3 4">
    <name type="scientific">Ceratodon purpureus</name>
    <name type="common">Fire moss</name>
    <name type="synonym">Dicranum purpureum</name>
    <dbReference type="NCBI Taxonomy" id="3225"/>
    <lineage>
        <taxon>Eukaryota</taxon>
        <taxon>Viridiplantae</taxon>
        <taxon>Streptophyta</taxon>
        <taxon>Embryophyta</taxon>
        <taxon>Bryophyta</taxon>
        <taxon>Bryophytina</taxon>
        <taxon>Bryopsida</taxon>
        <taxon>Dicranidae</taxon>
        <taxon>Pseudoditrichales</taxon>
        <taxon>Ditrichaceae</taxon>
        <taxon>Ceratodon</taxon>
    </lineage>
</organism>
<dbReference type="SMART" id="SM00367">
    <property type="entry name" value="LRR_CC"/>
    <property type="match status" value="6"/>
</dbReference>
<evidence type="ECO:0000259" key="2">
    <source>
        <dbReference type="Pfam" id="PF18791"/>
    </source>
</evidence>
<dbReference type="Pfam" id="PF18791">
    <property type="entry name" value="Transp_inhibit"/>
    <property type="match status" value="1"/>
</dbReference>
<proteinExistence type="predicted"/>
<dbReference type="Proteomes" id="UP000822688">
    <property type="component" value="Chromosome 8"/>
</dbReference>
<feature type="domain" description="Transport inhibitor response 1" evidence="2">
    <location>
        <begin position="93"/>
        <end position="140"/>
    </location>
</feature>
<dbReference type="InterPro" id="IPR041101">
    <property type="entry name" value="Transp_inhibit"/>
</dbReference>
<accession>A0A8T0GY73</accession>
<sequence>MPVLSSRVKRKDSMMGVRGKGRGPWVEEEYCSLLQFPDEILKRIVDWLCNPVDRNALSLACKRLKAIEGQSRETVLVSNCYAIQPTTLVRRFPNARSITIKGKPRMVDFSFFPHAEVWGAFATPWVEILVKHYRPIRHLKMKRMTISDSDIERLVSVCGDSLQELELEKCSGFSTAGLDVIARACQNLVVLNLSEAEIKNEGVPTWLTTLAETAKSLRVLDLSLTEVHHVEQNAVVELASRCHTLRLCDAMKIDHVLPVVEAARETVRHMGIGLYSQNVENLDQITEAFGRCKGLEGLSALWDLDERSLLMIMPVAARLKSLDLTFTLLGQRELADLLGTCVNLEDLQCTDIIGDRGLRQIGTNCQNLRKLVVEAYEAGFVTQHGLMAVANGCFLLEKIRFYAADMTNEALETLANNCPNLYDVRICLVQKYDDSYPVIELEAADATLNLGVRALLIKCPRVRRLSLGFDAWHRLGPTNVVINDEGMGYIGEYGRNLQIITFDNVRGSTDAGLVSIAFGCSKLRKLELRCCPFGDTSVAALALRPPSLKLLWAQGCQVGLLGVRMLAQRPDMIVEVIKESSTDQNVITDWQLLAYSSAAGPRTDLPDNVDHVDDAYCSPLYSEQLVCSTIAADQMPGFGELQGFAEMSNDPNYHESCHDRGIQDSSCCLDPNKNSSS</sequence>
<dbReference type="Pfam" id="PF13516">
    <property type="entry name" value="LRR_6"/>
    <property type="match status" value="2"/>
</dbReference>
<dbReference type="InterPro" id="IPR006553">
    <property type="entry name" value="Leu-rich_rpt_Cys-con_subtyp"/>
</dbReference>
<dbReference type="EMBL" id="CM026429">
    <property type="protein sequence ID" value="KAG0564731.1"/>
    <property type="molecule type" value="Genomic_DNA"/>
</dbReference>
<dbReference type="PANTHER" id="PTHR16134">
    <property type="entry name" value="F-BOX/TPR REPEAT PROTEIN POF3"/>
    <property type="match status" value="1"/>
</dbReference>
<gene>
    <name evidence="3" type="ORF">KC19_8G134900</name>
</gene>
<name>A0A8T0GY73_CERPU</name>
<feature type="domain" description="COI1 F-box" evidence="1">
    <location>
        <begin position="35"/>
        <end position="73"/>
    </location>
</feature>
<dbReference type="AlphaFoldDB" id="A0A8T0GY73"/>
<keyword evidence="4" id="KW-1185">Reference proteome</keyword>
<dbReference type="SUPFAM" id="SSF52047">
    <property type="entry name" value="RNI-like"/>
    <property type="match status" value="1"/>
</dbReference>
<dbReference type="InterPro" id="IPR041567">
    <property type="entry name" value="COI1_F-box"/>
</dbReference>
<dbReference type="Gene3D" id="3.80.10.10">
    <property type="entry name" value="Ribonuclease Inhibitor"/>
    <property type="match status" value="1"/>
</dbReference>